<name>A0ABX5XQP0_9BACT</name>
<dbReference type="PANTHER" id="PTHR44688:SF16">
    <property type="entry name" value="DNA-BINDING TRANSCRIPTIONAL ACTIVATOR DEVR_DOSR"/>
    <property type="match status" value="1"/>
</dbReference>
<keyword evidence="7" id="KW-1185">Reference proteome</keyword>
<evidence type="ECO:0000256" key="3">
    <source>
        <dbReference type="ARBA" id="ARBA00023163"/>
    </source>
</evidence>
<protein>
    <submittedName>
        <fullName evidence="6">Tetrathionate response regulatory protein TtrR</fullName>
    </submittedName>
</protein>
<dbReference type="Proteomes" id="UP000318081">
    <property type="component" value="Chromosome"/>
</dbReference>
<dbReference type="InterPro" id="IPR000014">
    <property type="entry name" value="PAS"/>
</dbReference>
<dbReference type="SMART" id="SM00421">
    <property type="entry name" value="HTH_LUXR"/>
    <property type="match status" value="1"/>
</dbReference>
<dbReference type="SUPFAM" id="SSF55785">
    <property type="entry name" value="PYP-like sensor domain (PAS domain)"/>
    <property type="match status" value="1"/>
</dbReference>
<dbReference type="PANTHER" id="PTHR44688">
    <property type="entry name" value="DNA-BINDING TRANSCRIPTIONAL ACTIVATOR DEVR_DOSR"/>
    <property type="match status" value="1"/>
</dbReference>
<dbReference type="CDD" id="cd06170">
    <property type="entry name" value="LuxR_C_like"/>
    <property type="match status" value="1"/>
</dbReference>
<reference evidence="6 7" key="1">
    <citation type="submission" date="2019-02" db="EMBL/GenBank/DDBJ databases">
        <title>Deep-cultivation of Planctomycetes and their phenomic and genomic characterization uncovers novel biology.</title>
        <authorList>
            <person name="Wiegand S."/>
            <person name="Jogler M."/>
            <person name="Boedeker C."/>
            <person name="Pinto D."/>
            <person name="Vollmers J."/>
            <person name="Rivas-Marin E."/>
            <person name="Kohn T."/>
            <person name="Peeters S.H."/>
            <person name="Heuer A."/>
            <person name="Rast P."/>
            <person name="Oberbeckmann S."/>
            <person name="Bunk B."/>
            <person name="Jeske O."/>
            <person name="Meyerdierks A."/>
            <person name="Storesund J.E."/>
            <person name="Kallscheuer N."/>
            <person name="Luecker S."/>
            <person name="Lage O.M."/>
            <person name="Pohl T."/>
            <person name="Merkel B.J."/>
            <person name="Hornburger P."/>
            <person name="Mueller R.-W."/>
            <person name="Bruemmer F."/>
            <person name="Labrenz M."/>
            <person name="Spormann A.M."/>
            <person name="Op den Camp H."/>
            <person name="Overmann J."/>
            <person name="Amann R."/>
            <person name="Jetten M.S.M."/>
            <person name="Mascher T."/>
            <person name="Medema M.H."/>
            <person name="Devos D.P."/>
            <person name="Kaster A.-K."/>
            <person name="Ovreas L."/>
            <person name="Rohde M."/>
            <person name="Galperin M.Y."/>
            <person name="Jogler C."/>
        </authorList>
    </citation>
    <scope>NUCLEOTIDE SEQUENCE [LARGE SCALE GENOMIC DNA]</scope>
    <source>
        <strain evidence="6 7">TBK1r</strain>
    </source>
</reference>
<dbReference type="InterPro" id="IPR000792">
    <property type="entry name" value="Tscrpt_reg_LuxR_C"/>
</dbReference>
<dbReference type="PROSITE" id="PS50112">
    <property type="entry name" value="PAS"/>
    <property type="match status" value="1"/>
</dbReference>
<evidence type="ECO:0000259" key="5">
    <source>
        <dbReference type="PROSITE" id="PS50112"/>
    </source>
</evidence>
<dbReference type="Gene3D" id="1.10.10.10">
    <property type="entry name" value="Winged helix-like DNA-binding domain superfamily/Winged helix DNA-binding domain"/>
    <property type="match status" value="1"/>
</dbReference>
<evidence type="ECO:0000256" key="1">
    <source>
        <dbReference type="ARBA" id="ARBA00023015"/>
    </source>
</evidence>
<keyword evidence="3" id="KW-0804">Transcription</keyword>
<organism evidence="6 7">
    <name type="scientific">Stieleria magnilauensis</name>
    <dbReference type="NCBI Taxonomy" id="2527963"/>
    <lineage>
        <taxon>Bacteria</taxon>
        <taxon>Pseudomonadati</taxon>
        <taxon>Planctomycetota</taxon>
        <taxon>Planctomycetia</taxon>
        <taxon>Pirellulales</taxon>
        <taxon>Pirellulaceae</taxon>
        <taxon>Stieleria</taxon>
    </lineage>
</organism>
<evidence type="ECO:0000259" key="4">
    <source>
        <dbReference type="PROSITE" id="PS50043"/>
    </source>
</evidence>
<dbReference type="InterPro" id="IPR035965">
    <property type="entry name" value="PAS-like_dom_sf"/>
</dbReference>
<dbReference type="PROSITE" id="PS50043">
    <property type="entry name" value="HTH_LUXR_2"/>
    <property type="match status" value="1"/>
</dbReference>
<feature type="domain" description="PAS" evidence="5">
    <location>
        <begin position="18"/>
        <end position="50"/>
    </location>
</feature>
<sequence>MSSDWALDQPRPTDFVAPYFFISHRGLSEITYVSPSVENVLGYAPDSMAGLSYESFLCQGDPLNDDVAECQHANLSGGGSLHALRCVRDATGNPRVLSIHTVGVAQHDGGPIERRHHLARDVTESVRRHLQMTKQLESLEHAASQMTDQERAVAERIMQGKMNRVIGRELDISDRTVERRRAAIMKHFHATTLAELISKLAQLDMLREWTNTETETQWKTARNADQVSALAV</sequence>
<keyword evidence="1" id="KW-0805">Transcription regulation</keyword>
<dbReference type="InterPro" id="IPR016032">
    <property type="entry name" value="Sig_transdc_resp-reg_C-effctor"/>
</dbReference>
<evidence type="ECO:0000313" key="7">
    <source>
        <dbReference type="Proteomes" id="UP000318081"/>
    </source>
</evidence>
<gene>
    <name evidence="6" type="primary">ttrR</name>
    <name evidence="6" type="ORF">TBK1r_32780</name>
</gene>
<evidence type="ECO:0000313" key="6">
    <source>
        <dbReference type="EMBL" id="QDV84333.1"/>
    </source>
</evidence>
<accession>A0ABX5XQP0</accession>
<evidence type="ECO:0000256" key="2">
    <source>
        <dbReference type="ARBA" id="ARBA00023125"/>
    </source>
</evidence>
<dbReference type="Pfam" id="PF00196">
    <property type="entry name" value="GerE"/>
    <property type="match status" value="1"/>
</dbReference>
<keyword evidence="2" id="KW-0238">DNA-binding</keyword>
<dbReference type="InterPro" id="IPR036388">
    <property type="entry name" value="WH-like_DNA-bd_sf"/>
</dbReference>
<dbReference type="EMBL" id="CP036432">
    <property type="protein sequence ID" value="QDV84333.1"/>
    <property type="molecule type" value="Genomic_DNA"/>
</dbReference>
<proteinExistence type="predicted"/>
<dbReference type="SUPFAM" id="SSF46894">
    <property type="entry name" value="C-terminal effector domain of the bipartite response regulators"/>
    <property type="match status" value="1"/>
</dbReference>
<dbReference type="Gene3D" id="3.30.450.20">
    <property type="entry name" value="PAS domain"/>
    <property type="match status" value="1"/>
</dbReference>
<feature type="domain" description="HTH luxR-type" evidence="4">
    <location>
        <begin position="139"/>
        <end position="204"/>
    </location>
</feature>
<dbReference type="CDD" id="cd00130">
    <property type="entry name" value="PAS"/>
    <property type="match status" value="1"/>
</dbReference>
<dbReference type="RefSeq" id="WP_145212452.1">
    <property type="nucleotide sequence ID" value="NZ_CP036432.1"/>
</dbReference>